<evidence type="ECO:0000313" key="4">
    <source>
        <dbReference type="Proteomes" id="UP000694308"/>
    </source>
</evidence>
<dbReference type="PANTHER" id="PTHR36435">
    <property type="entry name" value="SLR1288 PROTEIN"/>
    <property type="match status" value="1"/>
</dbReference>
<keyword evidence="4" id="KW-1185">Reference proteome</keyword>
<feature type="transmembrane region" description="Helical" evidence="1">
    <location>
        <begin position="128"/>
        <end position="150"/>
    </location>
</feature>
<dbReference type="InterPro" id="IPR003675">
    <property type="entry name" value="Rce1/LyrA-like_dom"/>
</dbReference>
<organism evidence="3 4">
    <name type="scientific">Clostridium thailandense</name>
    <dbReference type="NCBI Taxonomy" id="2794346"/>
    <lineage>
        <taxon>Bacteria</taxon>
        <taxon>Bacillati</taxon>
        <taxon>Bacillota</taxon>
        <taxon>Clostridia</taxon>
        <taxon>Eubacteriales</taxon>
        <taxon>Clostridiaceae</taxon>
        <taxon>Clostridium</taxon>
    </lineage>
</organism>
<dbReference type="GO" id="GO:0080120">
    <property type="term" value="P:CAAX-box protein maturation"/>
    <property type="evidence" value="ECO:0007669"/>
    <property type="project" value="UniProtKB-ARBA"/>
</dbReference>
<accession>A0A949TNE8</accession>
<dbReference type="PANTHER" id="PTHR36435:SF1">
    <property type="entry name" value="CAAX AMINO TERMINAL PROTEASE FAMILY PROTEIN"/>
    <property type="match status" value="1"/>
</dbReference>
<dbReference type="InterPro" id="IPR052710">
    <property type="entry name" value="CAAX_protease"/>
</dbReference>
<feature type="transmembrane region" description="Helical" evidence="1">
    <location>
        <begin position="83"/>
        <end position="108"/>
    </location>
</feature>
<dbReference type="EMBL" id="JAEEGC010000026">
    <property type="protein sequence ID" value="MBV7272472.1"/>
    <property type="molecule type" value="Genomic_DNA"/>
</dbReference>
<feature type="transmembrane region" description="Helical" evidence="1">
    <location>
        <begin position="184"/>
        <end position="200"/>
    </location>
</feature>
<feature type="domain" description="CAAX prenyl protease 2/Lysostaphin resistance protein A-like" evidence="2">
    <location>
        <begin position="130"/>
        <end position="217"/>
    </location>
</feature>
<evidence type="ECO:0000259" key="2">
    <source>
        <dbReference type="Pfam" id="PF02517"/>
    </source>
</evidence>
<gene>
    <name evidence="3" type="ORF">I6U48_06020</name>
</gene>
<dbReference type="RefSeq" id="WP_218319507.1">
    <property type="nucleotide sequence ID" value="NZ_JAEEGC010000026.1"/>
</dbReference>
<keyword evidence="1" id="KW-0472">Membrane</keyword>
<keyword evidence="1" id="KW-0812">Transmembrane</keyword>
<name>A0A949TNE8_9CLOT</name>
<evidence type="ECO:0000256" key="1">
    <source>
        <dbReference type="SAM" id="Phobius"/>
    </source>
</evidence>
<feature type="transmembrane region" description="Helical" evidence="1">
    <location>
        <begin position="212"/>
        <end position="230"/>
    </location>
</feature>
<keyword evidence="3" id="KW-0378">Hydrolase</keyword>
<dbReference type="GO" id="GO:0004175">
    <property type="term" value="F:endopeptidase activity"/>
    <property type="evidence" value="ECO:0007669"/>
    <property type="project" value="UniProtKB-ARBA"/>
</dbReference>
<feature type="transmembrane region" description="Helical" evidence="1">
    <location>
        <begin position="242"/>
        <end position="264"/>
    </location>
</feature>
<feature type="transmembrane region" description="Helical" evidence="1">
    <location>
        <begin position="12"/>
        <end position="29"/>
    </location>
</feature>
<sequence length="279" mass="31831">MRNFFENITIKKLVLVYFFVVIFSIIVSEQSYFKEITILDFNFWLVVINLLMFFWFMYKCVKSKIELKPIVEDFKCKFKWGEVIKVVCINVILSLSFACLALCLAYMISPEFCNKLLADTNENSSNTLSSLIFNCIGAVLLAPAVEECMFRGVILNRVKMKYGVFKAIILSSILFGIMHADLAFLGAFAFGIMMCLIYIKTENILITISIHAFNNFLVSLVQVISFFTSSSSGSSNISKSDIMLWLPISLVGFLVSGFFTVKYIKKNWPEKMQITESII</sequence>
<reference evidence="3" key="1">
    <citation type="submission" date="2020-12" db="EMBL/GenBank/DDBJ databases">
        <title>Clostridium thailandense sp. nov., a novel acetogenic bacterium isolated from peat land soil in Thailand.</title>
        <authorList>
            <person name="Chaikitkaew S."/>
            <person name="Birkeland N.K."/>
        </authorList>
    </citation>
    <scope>NUCLEOTIDE SEQUENCE</scope>
    <source>
        <strain evidence="3">PL3</strain>
    </source>
</reference>
<evidence type="ECO:0000313" key="3">
    <source>
        <dbReference type="EMBL" id="MBV7272472.1"/>
    </source>
</evidence>
<protein>
    <submittedName>
        <fullName evidence="3">CPBP family intramembrane metalloprotease</fullName>
    </submittedName>
</protein>
<feature type="transmembrane region" description="Helical" evidence="1">
    <location>
        <begin position="41"/>
        <end position="58"/>
    </location>
</feature>
<comment type="caution">
    <text evidence="3">The sequence shown here is derived from an EMBL/GenBank/DDBJ whole genome shotgun (WGS) entry which is preliminary data.</text>
</comment>
<proteinExistence type="predicted"/>
<dbReference type="GO" id="GO:0008237">
    <property type="term" value="F:metallopeptidase activity"/>
    <property type="evidence" value="ECO:0007669"/>
    <property type="project" value="UniProtKB-KW"/>
</dbReference>
<feature type="transmembrane region" description="Helical" evidence="1">
    <location>
        <begin position="162"/>
        <end position="178"/>
    </location>
</feature>
<keyword evidence="1" id="KW-1133">Transmembrane helix</keyword>
<dbReference type="Pfam" id="PF02517">
    <property type="entry name" value="Rce1-like"/>
    <property type="match status" value="1"/>
</dbReference>
<keyword evidence="3" id="KW-0645">Protease</keyword>
<dbReference type="Proteomes" id="UP000694308">
    <property type="component" value="Unassembled WGS sequence"/>
</dbReference>
<dbReference type="AlphaFoldDB" id="A0A949TNE8"/>
<keyword evidence="3" id="KW-0482">Metalloprotease</keyword>